<dbReference type="EMBL" id="QXFX01000010">
    <property type="protein sequence ID" value="KAE9139616.1"/>
    <property type="molecule type" value="Genomic_DNA"/>
</dbReference>
<dbReference type="Pfam" id="PF00027">
    <property type="entry name" value="cNMP_binding"/>
    <property type="match status" value="1"/>
</dbReference>
<evidence type="ECO:0000313" key="7">
    <source>
        <dbReference type="EMBL" id="KAE9330151.1"/>
    </source>
</evidence>
<evidence type="ECO:0000313" key="9">
    <source>
        <dbReference type="Proteomes" id="UP000437068"/>
    </source>
</evidence>
<evidence type="ECO:0000313" key="12">
    <source>
        <dbReference type="Proteomes" id="UP000460718"/>
    </source>
</evidence>
<evidence type="ECO:0000313" key="10">
    <source>
        <dbReference type="Proteomes" id="UP000440732"/>
    </source>
</evidence>
<evidence type="ECO:0000313" key="5">
    <source>
        <dbReference type="EMBL" id="KAE9140555.1"/>
    </source>
</evidence>
<evidence type="ECO:0000259" key="1">
    <source>
        <dbReference type="PROSITE" id="PS50042"/>
    </source>
</evidence>
<reference evidence="8 9" key="1">
    <citation type="submission" date="2018-08" db="EMBL/GenBank/DDBJ databases">
        <title>Genomic investigation of the strawberry pathogen Phytophthora fragariae indicates pathogenicity is determined by transcriptional variation in three key races.</title>
        <authorList>
            <person name="Adams T.M."/>
            <person name="Armitage A.D."/>
            <person name="Sobczyk M.K."/>
            <person name="Bates H.J."/>
            <person name="Dunwell J.M."/>
            <person name="Nellist C.F."/>
            <person name="Harrison R.J."/>
        </authorList>
    </citation>
    <scope>NUCLEOTIDE SEQUENCE [LARGE SCALE GENOMIC DNA]</scope>
    <source>
        <strain evidence="7 9">A4</strain>
        <strain evidence="6 10">NOV-5</strain>
        <strain evidence="5 11">NOV-71</strain>
        <strain evidence="2 8">NOV-9</strain>
        <strain evidence="4 13">ONT-3</strain>
        <strain evidence="3 12">SCRP245</strain>
    </source>
</reference>
<feature type="domain" description="Cyclic nucleotide-binding" evidence="1">
    <location>
        <begin position="172"/>
        <end position="294"/>
    </location>
</feature>
<evidence type="ECO:0000313" key="2">
    <source>
        <dbReference type="EMBL" id="KAE8949709.1"/>
    </source>
</evidence>
<evidence type="ECO:0000313" key="6">
    <source>
        <dbReference type="EMBL" id="KAE9155632.1"/>
    </source>
</evidence>
<dbReference type="Gene3D" id="2.60.120.10">
    <property type="entry name" value="Jelly Rolls"/>
    <property type="match status" value="2"/>
</dbReference>
<sequence length="418" mass="46438">MDVSKRLTTQQLHSVAEALQYVELSIGNTVYKCGEEGSAAYFILSGRVRLFNGQERSTTTIKSPLTSLTDDFWSIDLCEGDVFGTEALTGDSRRLTTALAVGGVTGDTPVSLNQKFSTATAPLKLHKRSTLNRWKAAVFQITRNRPRWMSTLHQEFNYRIGLTFALVNHLPLFKDIPKQQCFDICKRCMVEVAALDSVVFGRDDELMDQMFFVIEGSVTIQQVLDSPLPVSAALVTGSSLDARGTKVIVRVLKPGDTFGEVELMLESSRRLIEATVSSPSTKLLRVPKAVFISLWPQRDRFESKLTTLKRAFAAASPLEPEQLCSMYYSVKELSFKRNEVIFGSYTPQGTLFMVESGLCIMHKYVTLQRKRRCKPPLRIPLQSTVGTAKLAIDTPVASLGPCTILFADDATDAPTRRS</sequence>
<dbReference type="AlphaFoldDB" id="A0A6A3TR72"/>
<evidence type="ECO:0000313" key="11">
    <source>
        <dbReference type="Proteomes" id="UP000441208"/>
    </source>
</evidence>
<dbReference type="Proteomes" id="UP000460718">
    <property type="component" value="Unassembled WGS sequence"/>
</dbReference>
<dbReference type="SUPFAM" id="SSF51206">
    <property type="entry name" value="cAMP-binding domain-like"/>
    <property type="match status" value="2"/>
</dbReference>
<dbReference type="InterPro" id="IPR018490">
    <property type="entry name" value="cNMP-bd_dom_sf"/>
</dbReference>
<dbReference type="EMBL" id="QXGE01000010">
    <property type="protein sequence ID" value="KAE9330151.1"/>
    <property type="molecule type" value="Genomic_DNA"/>
</dbReference>
<dbReference type="InterPro" id="IPR000595">
    <property type="entry name" value="cNMP-bd_dom"/>
</dbReference>
<comment type="caution">
    <text evidence="5">The sequence shown here is derived from an EMBL/GenBank/DDBJ whole genome shotgun (WGS) entry which is preliminary data.</text>
</comment>
<evidence type="ECO:0000313" key="4">
    <source>
        <dbReference type="EMBL" id="KAE9139616.1"/>
    </source>
</evidence>
<protein>
    <recommendedName>
        <fullName evidence="1">Cyclic nucleotide-binding domain-containing protein</fullName>
    </recommendedName>
</protein>
<dbReference type="Proteomes" id="UP000441208">
    <property type="component" value="Unassembled WGS sequence"/>
</dbReference>
<feature type="domain" description="Cyclic nucleotide-binding" evidence="1">
    <location>
        <begin position="3"/>
        <end position="100"/>
    </location>
</feature>
<dbReference type="Proteomes" id="UP000437068">
    <property type="component" value="Unassembled WGS sequence"/>
</dbReference>
<dbReference type="EMBL" id="QXGF01000016">
    <property type="protein sequence ID" value="KAE8949709.1"/>
    <property type="molecule type" value="Genomic_DNA"/>
</dbReference>
<dbReference type="Proteomes" id="UP000440732">
    <property type="component" value="Unassembled WGS sequence"/>
</dbReference>
<dbReference type="SMART" id="SM00100">
    <property type="entry name" value="cNMP"/>
    <property type="match status" value="2"/>
</dbReference>
<dbReference type="EMBL" id="QXFZ01000012">
    <property type="protein sequence ID" value="KAE9140555.1"/>
    <property type="molecule type" value="Genomic_DNA"/>
</dbReference>
<gene>
    <name evidence="7" type="ORF">PF001_g530</name>
    <name evidence="6" type="ORF">PF006_g441</name>
    <name evidence="5" type="ORF">PF007_g608</name>
    <name evidence="2" type="ORF">PF009_g755</name>
    <name evidence="4" type="ORF">PF010_g514</name>
    <name evidence="3" type="ORF">PF011_g405</name>
</gene>
<dbReference type="CDD" id="cd00038">
    <property type="entry name" value="CAP_ED"/>
    <property type="match status" value="2"/>
</dbReference>
<dbReference type="EMBL" id="QXGA01000009">
    <property type="protein sequence ID" value="KAE9155632.1"/>
    <property type="molecule type" value="Genomic_DNA"/>
</dbReference>
<name>A0A6A3TR72_9STRA</name>
<evidence type="ECO:0000313" key="8">
    <source>
        <dbReference type="Proteomes" id="UP000429523"/>
    </source>
</evidence>
<dbReference type="InterPro" id="IPR014710">
    <property type="entry name" value="RmlC-like_jellyroll"/>
</dbReference>
<proteinExistence type="predicted"/>
<dbReference type="PANTHER" id="PTHR23011">
    <property type="entry name" value="CYCLIC NUCLEOTIDE-BINDING DOMAIN CONTAINING PROTEIN"/>
    <property type="match status" value="1"/>
</dbReference>
<dbReference type="Proteomes" id="UP000488956">
    <property type="component" value="Unassembled WGS sequence"/>
</dbReference>
<dbReference type="Proteomes" id="UP000429523">
    <property type="component" value="Unassembled WGS sequence"/>
</dbReference>
<dbReference type="EMBL" id="QXFW01000009">
    <property type="protein sequence ID" value="KAE9030847.1"/>
    <property type="molecule type" value="Genomic_DNA"/>
</dbReference>
<accession>A0A6A3TR72</accession>
<evidence type="ECO:0000313" key="13">
    <source>
        <dbReference type="Proteomes" id="UP000488956"/>
    </source>
</evidence>
<evidence type="ECO:0000313" key="3">
    <source>
        <dbReference type="EMBL" id="KAE9030847.1"/>
    </source>
</evidence>
<dbReference type="PROSITE" id="PS50042">
    <property type="entry name" value="CNMP_BINDING_3"/>
    <property type="match status" value="2"/>
</dbReference>
<organism evidence="5 11">
    <name type="scientific">Phytophthora fragariae</name>
    <dbReference type="NCBI Taxonomy" id="53985"/>
    <lineage>
        <taxon>Eukaryota</taxon>
        <taxon>Sar</taxon>
        <taxon>Stramenopiles</taxon>
        <taxon>Oomycota</taxon>
        <taxon>Peronosporomycetes</taxon>
        <taxon>Peronosporales</taxon>
        <taxon>Peronosporaceae</taxon>
        <taxon>Phytophthora</taxon>
    </lineage>
</organism>
<dbReference type="PANTHER" id="PTHR23011:SF28">
    <property type="entry name" value="CYCLIC NUCLEOTIDE-BINDING DOMAIN CONTAINING PROTEIN"/>
    <property type="match status" value="1"/>
</dbReference>